<accession>A0A284RK26</accession>
<proteinExistence type="predicted"/>
<evidence type="ECO:0008006" key="3">
    <source>
        <dbReference type="Google" id="ProtNLM"/>
    </source>
</evidence>
<dbReference type="EMBL" id="FUEG01000010">
    <property type="protein sequence ID" value="SJL09077.1"/>
    <property type="molecule type" value="Genomic_DNA"/>
</dbReference>
<gene>
    <name evidence="1" type="ORF">ARMOST_12453</name>
</gene>
<evidence type="ECO:0000313" key="1">
    <source>
        <dbReference type="EMBL" id="SJL09077.1"/>
    </source>
</evidence>
<dbReference type="AlphaFoldDB" id="A0A284RK26"/>
<protein>
    <recommendedName>
        <fullName evidence="3">F-box domain-containing protein</fullName>
    </recommendedName>
</protein>
<organism evidence="1 2">
    <name type="scientific">Armillaria ostoyae</name>
    <name type="common">Armillaria root rot fungus</name>
    <dbReference type="NCBI Taxonomy" id="47428"/>
    <lineage>
        <taxon>Eukaryota</taxon>
        <taxon>Fungi</taxon>
        <taxon>Dikarya</taxon>
        <taxon>Basidiomycota</taxon>
        <taxon>Agaricomycotina</taxon>
        <taxon>Agaricomycetes</taxon>
        <taxon>Agaricomycetidae</taxon>
        <taxon>Agaricales</taxon>
        <taxon>Marasmiineae</taxon>
        <taxon>Physalacriaceae</taxon>
        <taxon>Armillaria</taxon>
    </lineage>
</organism>
<dbReference type="OrthoDB" id="2788229at2759"/>
<evidence type="ECO:0000313" key="2">
    <source>
        <dbReference type="Proteomes" id="UP000219338"/>
    </source>
</evidence>
<keyword evidence="2" id="KW-1185">Reference proteome</keyword>
<sequence length="281" mass="32030">MTVPAKLHTISLNDISNPRVIRSLIPCPSLRVFKCHYVNFGDFTPALAKDFGQLLLSAGERFEDFGFTVQAAALLNDGVDLDARFKLIDLARIPNLKRINLWIEDNQYLIPFLRRLAESGSLTPMLETLDIYYLSEHDLDWERLDDILQHPYFHVLREIKTSVKTYFNLEDVVGQEPGWYSKPNDGSRAHIEMGHNIAKPPNNIFSVAYEWNSCVGLRLLPPICHITFAQSPTLHTDPNDWYTDEVEECRLGVMRDVSFEAASTLTVALGNMPPHQSVFQL</sequence>
<name>A0A284RK26_ARMOS</name>
<reference evidence="2" key="1">
    <citation type="journal article" date="2017" name="Nat. Ecol. Evol.">
        <title>Genome expansion and lineage-specific genetic innovations in the forest pathogenic fungi Armillaria.</title>
        <authorList>
            <person name="Sipos G."/>
            <person name="Prasanna A.N."/>
            <person name="Walter M.C."/>
            <person name="O'Connor E."/>
            <person name="Balint B."/>
            <person name="Krizsan K."/>
            <person name="Kiss B."/>
            <person name="Hess J."/>
            <person name="Varga T."/>
            <person name="Slot J."/>
            <person name="Riley R."/>
            <person name="Boka B."/>
            <person name="Rigling D."/>
            <person name="Barry K."/>
            <person name="Lee J."/>
            <person name="Mihaltcheva S."/>
            <person name="LaButti K."/>
            <person name="Lipzen A."/>
            <person name="Waldron R."/>
            <person name="Moloney N.M."/>
            <person name="Sperisen C."/>
            <person name="Kredics L."/>
            <person name="Vagvoelgyi C."/>
            <person name="Patrignani A."/>
            <person name="Fitzpatrick D."/>
            <person name="Nagy I."/>
            <person name="Doyle S."/>
            <person name="Anderson J.B."/>
            <person name="Grigoriev I.V."/>
            <person name="Gueldener U."/>
            <person name="Muensterkoetter M."/>
            <person name="Nagy L.G."/>
        </authorList>
    </citation>
    <scope>NUCLEOTIDE SEQUENCE [LARGE SCALE GENOMIC DNA]</scope>
    <source>
        <strain evidence="2">C18/9</strain>
    </source>
</reference>
<dbReference type="Proteomes" id="UP000219338">
    <property type="component" value="Unassembled WGS sequence"/>
</dbReference>